<organism evidence="3 4">
    <name type="scientific">Entomomonas moraniae</name>
    <dbReference type="NCBI Taxonomy" id="2213226"/>
    <lineage>
        <taxon>Bacteria</taxon>
        <taxon>Pseudomonadati</taxon>
        <taxon>Pseudomonadota</taxon>
        <taxon>Gammaproteobacteria</taxon>
        <taxon>Pseudomonadales</taxon>
        <taxon>Pseudomonadaceae</taxon>
        <taxon>Entomomonas</taxon>
    </lineage>
</organism>
<feature type="chain" id="PRO_5019311983" evidence="1">
    <location>
        <begin position="23"/>
        <end position="523"/>
    </location>
</feature>
<dbReference type="PANTHER" id="PTHR10579">
    <property type="entry name" value="CALCIUM-ACTIVATED CHLORIDE CHANNEL REGULATOR"/>
    <property type="match status" value="1"/>
</dbReference>
<proteinExistence type="predicted"/>
<dbReference type="CDD" id="cd01465">
    <property type="entry name" value="vWA_subgroup"/>
    <property type="match status" value="1"/>
</dbReference>
<dbReference type="Pfam" id="PF00092">
    <property type="entry name" value="VWA"/>
    <property type="match status" value="1"/>
</dbReference>
<name>A0A3S9XFV2_9GAMM</name>
<dbReference type="SMART" id="SM00327">
    <property type="entry name" value="VWA"/>
    <property type="match status" value="1"/>
</dbReference>
<reference evidence="4" key="1">
    <citation type="submission" date="2018-06" db="EMBL/GenBank/DDBJ databases">
        <title>Complete genome of Pseudomonas insecticola strain QZS01.</title>
        <authorList>
            <person name="Wang J."/>
            <person name="Su Q."/>
        </authorList>
    </citation>
    <scope>NUCLEOTIDE SEQUENCE [LARGE SCALE GENOMIC DNA]</scope>
    <source>
        <strain evidence="4">QZS01</strain>
    </source>
</reference>
<evidence type="ECO:0000313" key="4">
    <source>
        <dbReference type="Proteomes" id="UP000273143"/>
    </source>
</evidence>
<evidence type="ECO:0000313" key="3">
    <source>
        <dbReference type="EMBL" id="AZS51283.1"/>
    </source>
</evidence>
<dbReference type="InterPro" id="IPR022156">
    <property type="entry name" value="Uncharacterised_YfbK_N"/>
</dbReference>
<feature type="signal peptide" evidence="1">
    <location>
        <begin position="1"/>
        <end position="22"/>
    </location>
</feature>
<dbReference type="SUPFAM" id="SSF53300">
    <property type="entry name" value="vWA-like"/>
    <property type="match status" value="1"/>
</dbReference>
<keyword evidence="1" id="KW-0732">Signal</keyword>
<dbReference type="InterPro" id="IPR051266">
    <property type="entry name" value="CLCR"/>
</dbReference>
<dbReference type="EMBL" id="CP029822">
    <property type="protein sequence ID" value="AZS51283.1"/>
    <property type="molecule type" value="Genomic_DNA"/>
</dbReference>
<dbReference type="RefSeq" id="WP_127164050.1">
    <property type="nucleotide sequence ID" value="NZ_CP029822.1"/>
</dbReference>
<evidence type="ECO:0000259" key="2">
    <source>
        <dbReference type="PROSITE" id="PS50234"/>
    </source>
</evidence>
<evidence type="ECO:0000256" key="1">
    <source>
        <dbReference type="SAM" id="SignalP"/>
    </source>
</evidence>
<dbReference type="InterPro" id="IPR002035">
    <property type="entry name" value="VWF_A"/>
</dbReference>
<dbReference type="AlphaFoldDB" id="A0A3S9XFV2"/>
<dbReference type="PROSITE" id="PS51257">
    <property type="entry name" value="PROKAR_LIPOPROTEIN"/>
    <property type="match status" value="1"/>
</dbReference>
<gene>
    <name evidence="3" type="ORF">DM558_11090</name>
</gene>
<dbReference type="Pfam" id="PF12450">
    <property type="entry name" value="vWF_A"/>
    <property type="match status" value="1"/>
</dbReference>
<dbReference type="PROSITE" id="PS50234">
    <property type="entry name" value="VWFA"/>
    <property type="match status" value="1"/>
</dbReference>
<dbReference type="Gene3D" id="3.40.50.410">
    <property type="entry name" value="von Willebrand factor, type A domain"/>
    <property type="match status" value="1"/>
</dbReference>
<dbReference type="InterPro" id="IPR021908">
    <property type="entry name" value="YfbK_C"/>
</dbReference>
<dbReference type="PANTHER" id="PTHR10579:SF43">
    <property type="entry name" value="ZINC FINGER (C3HC4-TYPE RING FINGER) FAMILY PROTEIN"/>
    <property type="match status" value="1"/>
</dbReference>
<dbReference type="Pfam" id="PF12034">
    <property type="entry name" value="YfbK_C"/>
    <property type="match status" value="1"/>
</dbReference>
<dbReference type="InterPro" id="IPR036465">
    <property type="entry name" value="vWFA_dom_sf"/>
</dbReference>
<accession>A0A3S9XFV2</accession>
<protein>
    <submittedName>
        <fullName evidence="3">VWA domain-containing protein</fullName>
    </submittedName>
</protein>
<dbReference type="KEGG" id="emo:DM558_11090"/>
<sequence length="523" mass="57478">MLRSKLKVCLSVTGICTVMLLAACGVNNPNMGKYAISGYESVYALQEVDTAQYKNYTDNPIQSVEKTPVSTFGLDMDTGSYANVRRFISHGEVPPPDAVRVEEFINYFPPASKESLKQLKNSPFNASYEVTTSPWDSNKVLLRVNVKADDLKTTEIPPANLVFLVDISGSMLGPERLDLLKSSLKLLVKELRPEDKVSLVTYADGTEIVLEPTSGKEKAKIINALDKLSTGGATAGGEGLKLAYQMAEQGKIDNGVNRILLATDGDFNVGISNVEELKSFVSRARDKGITLSTLGFGDNNYNEAMMVQIANVGNGNYSYIDSLSEAQKVLQEEMRATLVTVAKDAKAQIEFNKDQVLEYRQLGYEKRQLAAEDFNNDNIDAGDIGAGKRVTVLYELTLVGGKASVDALRYQKKEQMKSNDYDNELAYLKLRWKMPNGESSQLVSLPIEKKAPVSQFDKASIETRFVSAVAAFGQKLRNNPALAKTSYEQIAQWANNAKGEDPNGYRGEFVKLVKLTGSLTRSQ</sequence>
<dbReference type="Proteomes" id="UP000273143">
    <property type="component" value="Chromosome"/>
</dbReference>
<keyword evidence="4" id="KW-1185">Reference proteome</keyword>
<feature type="domain" description="VWFA" evidence="2">
    <location>
        <begin position="160"/>
        <end position="338"/>
    </location>
</feature>